<reference evidence="2" key="1">
    <citation type="journal article" date="2024" name="Front. Bioeng. Biotechnol.">
        <title>Genome-scale model development and genomic sequencing of the oleaginous clade Lipomyces.</title>
        <authorList>
            <person name="Czajka J.J."/>
            <person name="Han Y."/>
            <person name="Kim J."/>
            <person name="Mondo S.J."/>
            <person name="Hofstad B.A."/>
            <person name="Robles A."/>
            <person name="Haridas S."/>
            <person name="Riley R."/>
            <person name="LaButti K."/>
            <person name="Pangilinan J."/>
            <person name="Andreopoulos W."/>
            <person name="Lipzen A."/>
            <person name="Yan J."/>
            <person name="Wang M."/>
            <person name="Ng V."/>
            <person name="Grigoriev I.V."/>
            <person name="Spatafora J.W."/>
            <person name="Magnuson J.K."/>
            <person name="Baker S.E."/>
            <person name="Pomraning K.R."/>
        </authorList>
    </citation>
    <scope>NUCLEOTIDE SEQUENCE [LARGE SCALE GENOMIC DNA]</scope>
    <source>
        <strain evidence="2">CBS 10300</strain>
    </source>
</reference>
<evidence type="ECO:0000313" key="2">
    <source>
        <dbReference type="Proteomes" id="UP001489719"/>
    </source>
</evidence>
<proteinExistence type="predicted"/>
<dbReference type="EMBL" id="MU970048">
    <property type="protein sequence ID" value="KAK9324567.1"/>
    <property type="molecule type" value="Genomic_DNA"/>
</dbReference>
<evidence type="ECO:0000313" key="1">
    <source>
        <dbReference type="EMBL" id="KAK9324567.1"/>
    </source>
</evidence>
<keyword evidence="2" id="KW-1185">Reference proteome</keyword>
<name>A0ACC3TUJ6_9ASCO</name>
<gene>
    <name evidence="1" type="ORF">V1517DRAFT_316814</name>
</gene>
<accession>A0ACC3TUJ6</accession>
<feature type="non-terminal residue" evidence="1">
    <location>
        <position position="1"/>
    </location>
</feature>
<sequence>IEAISRYLFFFFSLILSFLFVRFIQICDRALLTMVHRYPQLWYDRLKGEAMAVAPPTLFHSRMAGALLSSICDEVKM</sequence>
<protein>
    <submittedName>
        <fullName evidence="1">Uncharacterized protein</fullName>
    </submittedName>
</protein>
<comment type="caution">
    <text evidence="1">The sequence shown here is derived from an EMBL/GenBank/DDBJ whole genome shotgun (WGS) entry which is preliminary data.</text>
</comment>
<organism evidence="1 2">
    <name type="scientific">Lipomyces orientalis</name>
    <dbReference type="NCBI Taxonomy" id="1233043"/>
    <lineage>
        <taxon>Eukaryota</taxon>
        <taxon>Fungi</taxon>
        <taxon>Dikarya</taxon>
        <taxon>Ascomycota</taxon>
        <taxon>Saccharomycotina</taxon>
        <taxon>Lipomycetes</taxon>
        <taxon>Lipomycetales</taxon>
        <taxon>Lipomycetaceae</taxon>
        <taxon>Lipomyces</taxon>
    </lineage>
</organism>
<dbReference type="Proteomes" id="UP001489719">
    <property type="component" value="Unassembled WGS sequence"/>
</dbReference>
<feature type="non-terminal residue" evidence="1">
    <location>
        <position position="77"/>
    </location>
</feature>